<comment type="caution">
    <text evidence="2">The sequence shown here is derived from an EMBL/GenBank/DDBJ whole genome shotgun (WGS) entry which is preliminary data.</text>
</comment>
<dbReference type="EMBL" id="AXCR01000010">
    <property type="protein sequence ID" value="KJR82730.1"/>
    <property type="molecule type" value="Genomic_DNA"/>
</dbReference>
<dbReference type="RefSeq" id="XP_016585406.1">
    <property type="nucleotide sequence ID" value="XM_016730495.1"/>
</dbReference>
<evidence type="ECO:0000313" key="3">
    <source>
        <dbReference type="Proteomes" id="UP000033710"/>
    </source>
</evidence>
<dbReference type="VEuPathDB" id="FungiDB:SPSK_03660"/>
<sequence length="186" mass="20973">MYFSVDWDHADLMHIFDLGQLAESTQNPKRPWDLPLPLVPERNKKRTKAGLRPAAQMPKEANGVSLAAPVIGDPPCACPYPYPGRWVWDGMMCNKLVLILVLVQVLRSCFWYGLRGSPLYYVVVVLRRSCVDTAGQMQLARLKQPDAPSMLRRCLLFNPRRSKSANDTKGRDETMGPKGRPSLHLA</sequence>
<reference evidence="2 3" key="1">
    <citation type="journal article" date="2014" name="BMC Genomics">
        <title>Comparative genomics of the major fungal agents of human and animal Sporotrichosis: Sporothrix schenckii and Sporothrix brasiliensis.</title>
        <authorList>
            <person name="Teixeira M.M."/>
            <person name="de Almeida L.G."/>
            <person name="Kubitschek-Barreira P."/>
            <person name="Alves F.L."/>
            <person name="Kioshima E.S."/>
            <person name="Abadio A.K."/>
            <person name="Fernandes L."/>
            <person name="Derengowski L.S."/>
            <person name="Ferreira K.S."/>
            <person name="Souza R.C."/>
            <person name="Ruiz J.C."/>
            <person name="de Andrade N.C."/>
            <person name="Paes H.C."/>
            <person name="Nicola A.M."/>
            <person name="Albuquerque P."/>
            <person name="Gerber A.L."/>
            <person name="Martins V.P."/>
            <person name="Peconick L.D."/>
            <person name="Neto A.V."/>
            <person name="Chaucanez C.B."/>
            <person name="Silva P.A."/>
            <person name="Cunha O.L."/>
            <person name="de Oliveira F.F."/>
            <person name="dos Santos T.C."/>
            <person name="Barros A.L."/>
            <person name="Soares M.A."/>
            <person name="de Oliveira L.M."/>
            <person name="Marini M.M."/>
            <person name="Villalobos-Duno H."/>
            <person name="Cunha M.M."/>
            <person name="de Hoog S."/>
            <person name="da Silveira J.F."/>
            <person name="Henrissat B."/>
            <person name="Nino-Vega G.A."/>
            <person name="Cisalpino P.S."/>
            <person name="Mora-Montes H.M."/>
            <person name="Almeida S.R."/>
            <person name="Stajich J.E."/>
            <person name="Lopes-Bezerra L.M."/>
            <person name="Vasconcelos A.T."/>
            <person name="Felipe M.S."/>
        </authorList>
    </citation>
    <scope>NUCLEOTIDE SEQUENCE [LARGE SCALE GENOMIC DNA]</scope>
    <source>
        <strain evidence="2 3">1099-18</strain>
    </source>
</reference>
<feature type="region of interest" description="Disordered" evidence="1">
    <location>
        <begin position="161"/>
        <end position="186"/>
    </location>
</feature>
<feature type="compositionally biased region" description="Basic and acidic residues" evidence="1">
    <location>
        <begin position="164"/>
        <end position="175"/>
    </location>
</feature>
<protein>
    <submittedName>
        <fullName evidence="2">Uncharacterized protein</fullName>
    </submittedName>
</protein>
<dbReference type="GeneID" id="27665772"/>
<gene>
    <name evidence="2" type="ORF">SPSK_03660</name>
</gene>
<dbReference type="AlphaFoldDB" id="A0A0F2M1U3"/>
<dbReference type="Proteomes" id="UP000033710">
    <property type="component" value="Unassembled WGS sequence"/>
</dbReference>
<reference evidence="2 3" key="2">
    <citation type="journal article" date="2015" name="Eukaryot. Cell">
        <title>Asexual propagation of a virulent clone complex in a human and feline outbreak of sporotrichosis.</title>
        <authorList>
            <person name="Teixeira Mde M."/>
            <person name="Rodrigues A.M."/>
            <person name="Tsui C.K."/>
            <person name="de Almeida L.G."/>
            <person name="Van Diepeningen A.D."/>
            <person name="van den Ende B.G."/>
            <person name="Fernandes G.F."/>
            <person name="Kano R."/>
            <person name="Hamelin R.C."/>
            <person name="Lopes-Bezerra L.M."/>
            <person name="Vasconcelos A.T."/>
            <person name="de Hoog S."/>
            <person name="de Camargo Z.P."/>
            <person name="Felipe M.S."/>
        </authorList>
    </citation>
    <scope>NUCLEOTIDE SEQUENCE [LARGE SCALE GENOMIC DNA]</scope>
    <source>
        <strain evidence="2 3">1099-18</strain>
    </source>
</reference>
<proteinExistence type="predicted"/>
<evidence type="ECO:0000313" key="2">
    <source>
        <dbReference type="EMBL" id="KJR82730.1"/>
    </source>
</evidence>
<evidence type="ECO:0000256" key="1">
    <source>
        <dbReference type="SAM" id="MobiDB-lite"/>
    </source>
</evidence>
<accession>A0A0F2M1U3</accession>
<organism evidence="2 3">
    <name type="scientific">Sporothrix schenckii 1099-18</name>
    <dbReference type="NCBI Taxonomy" id="1397361"/>
    <lineage>
        <taxon>Eukaryota</taxon>
        <taxon>Fungi</taxon>
        <taxon>Dikarya</taxon>
        <taxon>Ascomycota</taxon>
        <taxon>Pezizomycotina</taxon>
        <taxon>Sordariomycetes</taxon>
        <taxon>Sordariomycetidae</taxon>
        <taxon>Ophiostomatales</taxon>
        <taxon>Ophiostomataceae</taxon>
        <taxon>Sporothrix</taxon>
    </lineage>
</organism>
<dbReference type="KEGG" id="ssck:SPSK_03660"/>
<name>A0A0F2M1U3_SPOSC</name>